<feature type="domain" description="SIS" evidence="2">
    <location>
        <begin position="30"/>
        <end position="173"/>
    </location>
</feature>
<dbReference type="PATRIC" id="fig|1218492.5.peg.166"/>
<dbReference type="PANTHER" id="PTHR43443:SF1">
    <property type="entry name" value="3-HEXULOSE-6-PHOSPHATE ISOMERASE"/>
    <property type="match status" value="1"/>
</dbReference>
<dbReference type="STRING" id="1218492.JG30_00550"/>
<dbReference type="Proteomes" id="UP000033558">
    <property type="component" value="Unassembled WGS sequence"/>
</dbReference>
<protein>
    <submittedName>
        <fullName evidence="3">Sugar isomerase (SIS)</fullName>
    </submittedName>
</protein>
<evidence type="ECO:0000259" key="2">
    <source>
        <dbReference type="PROSITE" id="PS51464"/>
    </source>
</evidence>
<keyword evidence="4" id="KW-1185">Reference proteome</keyword>
<dbReference type="InterPro" id="IPR017552">
    <property type="entry name" value="PHI/rmpB"/>
</dbReference>
<dbReference type="GO" id="GO:0097367">
    <property type="term" value="F:carbohydrate derivative binding"/>
    <property type="evidence" value="ECO:0007669"/>
    <property type="project" value="InterPro"/>
</dbReference>
<accession>A0A0F4LXN4</accession>
<dbReference type="InterPro" id="IPR001347">
    <property type="entry name" value="SIS_dom"/>
</dbReference>
<organism evidence="3 4">
    <name type="scientific">Bombilactobacillus mellifer</name>
    <dbReference type="NCBI Taxonomy" id="1218492"/>
    <lineage>
        <taxon>Bacteria</taxon>
        <taxon>Bacillati</taxon>
        <taxon>Bacillota</taxon>
        <taxon>Bacilli</taxon>
        <taxon>Lactobacillales</taxon>
        <taxon>Lactobacillaceae</taxon>
        <taxon>Bombilactobacillus</taxon>
    </lineage>
</organism>
<dbReference type="InterPro" id="IPR046348">
    <property type="entry name" value="SIS_dom_sf"/>
</dbReference>
<evidence type="ECO:0000256" key="1">
    <source>
        <dbReference type="ARBA" id="ARBA00009235"/>
    </source>
</evidence>
<gene>
    <name evidence="3" type="ORF">JG30_00550</name>
</gene>
<keyword evidence="3" id="KW-0413">Isomerase</keyword>
<comment type="caution">
    <text evidence="3">The sequence shown here is derived from an EMBL/GenBank/DDBJ whole genome shotgun (WGS) entry which is preliminary data.</text>
</comment>
<evidence type="ECO:0000313" key="4">
    <source>
        <dbReference type="Proteomes" id="UP000033558"/>
    </source>
</evidence>
<dbReference type="Gene3D" id="3.40.50.10490">
    <property type="entry name" value="Glucose-6-phosphate isomerase like protein, domain 1"/>
    <property type="match status" value="1"/>
</dbReference>
<dbReference type="SUPFAM" id="SSF53697">
    <property type="entry name" value="SIS domain"/>
    <property type="match status" value="1"/>
</dbReference>
<dbReference type="EMBL" id="JXJQ01000001">
    <property type="protein sequence ID" value="KJY63375.1"/>
    <property type="molecule type" value="Genomic_DNA"/>
</dbReference>
<dbReference type="HOGENOM" id="CLU_094236_1_1_9"/>
<dbReference type="Pfam" id="PF01380">
    <property type="entry name" value="SIS"/>
    <property type="match status" value="1"/>
</dbReference>
<dbReference type="GO" id="GO:0016853">
    <property type="term" value="F:isomerase activity"/>
    <property type="evidence" value="ECO:0007669"/>
    <property type="project" value="UniProtKB-KW"/>
</dbReference>
<comment type="similarity">
    <text evidence="1">Belongs to the SIS family. PHI subfamily.</text>
</comment>
<dbReference type="AlphaFoldDB" id="A0A0F4LXN4"/>
<reference evidence="3 4" key="1">
    <citation type="submission" date="2015-01" db="EMBL/GenBank/DDBJ databases">
        <title>Comparative genomics of the lactic acid bacteria isolated from the honey bee gut.</title>
        <authorList>
            <person name="Ellegaard K.M."/>
            <person name="Tamarit D."/>
            <person name="Javelind E."/>
            <person name="Olofsson T."/>
            <person name="Andersson S.G."/>
            <person name="Vasquez A."/>
        </authorList>
    </citation>
    <scope>NUCLEOTIDE SEQUENCE [LARGE SCALE GENOMIC DNA]</scope>
    <source>
        <strain evidence="3 4">Bin4</strain>
    </source>
</reference>
<evidence type="ECO:0000313" key="3">
    <source>
        <dbReference type="EMBL" id="KJY63375.1"/>
    </source>
</evidence>
<dbReference type="PANTHER" id="PTHR43443">
    <property type="entry name" value="3-HEXULOSE-6-PHOSPHATE ISOMERASE"/>
    <property type="match status" value="1"/>
</dbReference>
<dbReference type="PROSITE" id="PS51464">
    <property type="entry name" value="SIS"/>
    <property type="match status" value="1"/>
</dbReference>
<proteinExistence type="inferred from homology"/>
<dbReference type="NCBIfam" id="TIGR03127">
    <property type="entry name" value="RuMP_HxlB"/>
    <property type="match status" value="1"/>
</dbReference>
<dbReference type="GO" id="GO:1901135">
    <property type="term" value="P:carbohydrate derivative metabolic process"/>
    <property type="evidence" value="ECO:0007669"/>
    <property type="project" value="InterPro"/>
</dbReference>
<sequence length="186" mass="20630">MMSYYATEKKISQELAQALDAISETEVQALYTQITTAHRIFFVGVGRVLLALEALAKRLAHLGFQTTVVGSITEPAITAQDLLIVGSGSGESVYPLAITQKAKQFHATVAHIGSNPHSSMNQWTDLFIQIPVQTKLNLPQEVPSIQPMTSLFEQSLWLLGDTLALMVIEQQHIQMNNLWQYHANLE</sequence>
<name>A0A0F4LXN4_9LACO</name>